<proteinExistence type="predicted"/>
<dbReference type="EMBL" id="BMAW01031035">
    <property type="protein sequence ID" value="GFU19282.1"/>
    <property type="molecule type" value="Genomic_DNA"/>
</dbReference>
<evidence type="ECO:0000313" key="1">
    <source>
        <dbReference type="EMBL" id="GFU19282.1"/>
    </source>
</evidence>
<accession>A0A8X6QKD6</accession>
<reference evidence="1" key="1">
    <citation type="submission" date="2020-08" db="EMBL/GenBank/DDBJ databases">
        <title>Multicomponent nature underlies the extraordinary mechanical properties of spider dragline silk.</title>
        <authorList>
            <person name="Kono N."/>
            <person name="Nakamura H."/>
            <person name="Mori M."/>
            <person name="Yoshida Y."/>
            <person name="Ohtoshi R."/>
            <person name="Malay A.D."/>
            <person name="Moran D.A.P."/>
            <person name="Tomita M."/>
            <person name="Numata K."/>
            <person name="Arakawa K."/>
        </authorList>
    </citation>
    <scope>NUCLEOTIDE SEQUENCE</scope>
</reference>
<dbReference type="AlphaFoldDB" id="A0A8X6QKD6"/>
<comment type="caution">
    <text evidence="1">The sequence shown here is derived from an EMBL/GenBank/DDBJ whole genome shotgun (WGS) entry which is preliminary data.</text>
</comment>
<name>A0A8X6QKD6_NEPPI</name>
<organism evidence="1 2">
    <name type="scientific">Nephila pilipes</name>
    <name type="common">Giant wood spider</name>
    <name type="synonym">Nephila maculata</name>
    <dbReference type="NCBI Taxonomy" id="299642"/>
    <lineage>
        <taxon>Eukaryota</taxon>
        <taxon>Metazoa</taxon>
        <taxon>Ecdysozoa</taxon>
        <taxon>Arthropoda</taxon>
        <taxon>Chelicerata</taxon>
        <taxon>Arachnida</taxon>
        <taxon>Araneae</taxon>
        <taxon>Araneomorphae</taxon>
        <taxon>Entelegynae</taxon>
        <taxon>Araneoidea</taxon>
        <taxon>Nephilidae</taxon>
        <taxon>Nephila</taxon>
    </lineage>
</organism>
<protein>
    <submittedName>
        <fullName evidence="1">Uncharacterized protein</fullName>
    </submittedName>
</protein>
<dbReference type="Proteomes" id="UP000887013">
    <property type="component" value="Unassembled WGS sequence"/>
</dbReference>
<sequence>MDTLSQLEDSTVSSDGMACSQKVAENETVLNSTCPGRQTVIFSVIERQHDSPKVNAVFAIQDISGTVLFYSLNEVLRQMFALTCQSNGWCHS</sequence>
<keyword evidence="2" id="KW-1185">Reference proteome</keyword>
<evidence type="ECO:0000313" key="2">
    <source>
        <dbReference type="Proteomes" id="UP000887013"/>
    </source>
</evidence>
<gene>
    <name evidence="1" type="ORF">NPIL_652111</name>
</gene>